<dbReference type="EMBL" id="MBDS01000018">
    <property type="protein sequence ID" value="OPB86019.1"/>
    <property type="molecule type" value="Genomic_DNA"/>
</dbReference>
<evidence type="ECO:0000256" key="1">
    <source>
        <dbReference type="SAM" id="Phobius"/>
    </source>
</evidence>
<evidence type="ECO:0000313" key="3">
    <source>
        <dbReference type="Proteomes" id="UP000190016"/>
    </source>
</evidence>
<feature type="transmembrane region" description="Helical" evidence="1">
    <location>
        <begin position="102"/>
        <end position="121"/>
    </location>
</feature>
<sequence>MSVNRSVLEKKTDKELEQYIKPDSRFVPEAVEHAFEILKSRGKEFTEEENQRIDLLRAEKNKKEEINISPNYIRASNIIYISAALGIINILLINNYVAIDSIYIIFPAICSITFVFGLGYLARIGTNWVKYILLINCALTPVLSYIRILIFLTNINPLLGCIIIIQTVLQIWALILLFKISQTKKLN</sequence>
<dbReference type="RefSeq" id="WP_078779369.1">
    <property type="nucleotide sequence ID" value="NZ_MBDS01000018.1"/>
</dbReference>
<keyword evidence="1" id="KW-0812">Transmembrane</keyword>
<dbReference type="Proteomes" id="UP000190016">
    <property type="component" value="Unassembled WGS sequence"/>
</dbReference>
<keyword evidence="1" id="KW-0472">Membrane</keyword>
<feature type="transmembrane region" description="Helical" evidence="1">
    <location>
        <begin position="157"/>
        <end position="178"/>
    </location>
</feature>
<keyword evidence="1" id="KW-1133">Transmembrane helix</keyword>
<feature type="transmembrane region" description="Helical" evidence="1">
    <location>
        <begin position="78"/>
        <end position="96"/>
    </location>
</feature>
<gene>
    <name evidence="2" type="ORF">BB021_13295</name>
</gene>
<name>A0ABX3N535_9FLAO</name>
<keyword evidence="3" id="KW-1185">Reference proteome</keyword>
<feature type="transmembrane region" description="Helical" evidence="1">
    <location>
        <begin position="128"/>
        <end position="151"/>
    </location>
</feature>
<comment type="caution">
    <text evidence="2">The sequence shown here is derived from an EMBL/GenBank/DDBJ whole genome shotgun (WGS) entry which is preliminary data.</text>
</comment>
<reference evidence="2 3" key="1">
    <citation type="submission" date="2016-07" db="EMBL/GenBank/DDBJ databases">
        <title>Revisiting the Taxonomy of the Elizabethkingia Genus based on Whole-Genome Sequencing, Optical Mapping, and MALDI-TOF.</title>
        <authorList>
            <person name="Nicholson A.C."/>
        </authorList>
    </citation>
    <scope>NUCLEOTIDE SEQUENCE [LARGE SCALE GENOMIC DNA]</scope>
    <source>
        <strain evidence="2 3">C1558</strain>
    </source>
</reference>
<proteinExistence type="predicted"/>
<organism evidence="2 3">
    <name type="scientific">Elizabethkingia ursingii</name>
    <dbReference type="NCBI Taxonomy" id="1756150"/>
    <lineage>
        <taxon>Bacteria</taxon>
        <taxon>Pseudomonadati</taxon>
        <taxon>Bacteroidota</taxon>
        <taxon>Flavobacteriia</taxon>
        <taxon>Flavobacteriales</taxon>
        <taxon>Weeksellaceae</taxon>
        <taxon>Elizabethkingia</taxon>
    </lineage>
</organism>
<protein>
    <submittedName>
        <fullName evidence="2">Uncharacterized protein</fullName>
    </submittedName>
</protein>
<evidence type="ECO:0000313" key="2">
    <source>
        <dbReference type="EMBL" id="OPB86019.1"/>
    </source>
</evidence>
<accession>A0ABX3N535</accession>